<protein>
    <submittedName>
        <fullName evidence="3">Uncharacterized protein</fullName>
    </submittedName>
</protein>
<evidence type="ECO:0000313" key="2">
    <source>
        <dbReference type="Proteomes" id="UP000887565"/>
    </source>
</evidence>
<sequence length="78" mass="8644">MVKYNVLFLILIFSLASLISGLLTLDSKCKGAVLEKKNKKGEVTKSFKSCGGCKEVDKKDNKEKCMCYFKAACKKLGE</sequence>
<dbReference type="WBParaSite" id="nRc.2.0.1.t07624-RA">
    <property type="protein sequence ID" value="nRc.2.0.1.t07624-RA"/>
    <property type="gene ID" value="nRc.2.0.1.g07624"/>
</dbReference>
<reference evidence="3" key="1">
    <citation type="submission" date="2022-11" db="UniProtKB">
        <authorList>
            <consortium name="WormBaseParasite"/>
        </authorList>
    </citation>
    <scope>IDENTIFICATION</scope>
</reference>
<proteinExistence type="predicted"/>
<evidence type="ECO:0000256" key="1">
    <source>
        <dbReference type="SAM" id="SignalP"/>
    </source>
</evidence>
<name>A0A915I1C4_ROMCU</name>
<accession>A0A915I1C4</accession>
<keyword evidence="2" id="KW-1185">Reference proteome</keyword>
<organism evidence="2 3">
    <name type="scientific">Romanomermis culicivorax</name>
    <name type="common">Nematode worm</name>
    <dbReference type="NCBI Taxonomy" id="13658"/>
    <lineage>
        <taxon>Eukaryota</taxon>
        <taxon>Metazoa</taxon>
        <taxon>Ecdysozoa</taxon>
        <taxon>Nematoda</taxon>
        <taxon>Enoplea</taxon>
        <taxon>Dorylaimia</taxon>
        <taxon>Mermithida</taxon>
        <taxon>Mermithoidea</taxon>
        <taxon>Mermithidae</taxon>
        <taxon>Romanomermis</taxon>
    </lineage>
</organism>
<feature type="chain" id="PRO_5037318229" evidence="1">
    <location>
        <begin position="22"/>
        <end position="78"/>
    </location>
</feature>
<dbReference type="AlphaFoldDB" id="A0A915I1C4"/>
<evidence type="ECO:0000313" key="3">
    <source>
        <dbReference type="WBParaSite" id="nRc.2.0.1.t07624-RA"/>
    </source>
</evidence>
<keyword evidence="1" id="KW-0732">Signal</keyword>
<feature type="signal peptide" evidence="1">
    <location>
        <begin position="1"/>
        <end position="21"/>
    </location>
</feature>
<dbReference type="Proteomes" id="UP000887565">
    <property type="component" value="Unplaced"/>
</dbReference>